<organism evidence="4 5">
    <name type="scientific">Nocardia acididurans</name>
    <dbReference type="NCBI Taxonomy" id="2802282"/>
    <lineage>
        <taxon>Bacteria</taxon>
        <taxon>Bacillati</taxon>
        <taxon>Actinomycetota</taxon>
        <taxon>Actinomycetes</taxon>
        <taxon>Mycobacteriales</taxon>
        <taxon>Nocardiaceae</taxon>
        <taxon>Nocardia</taxon>
    </lineage>
</organism>
<keyword evidence="1" id="KW-0812">Transmembrane</keyword>
<evidence type="ECO:0000259" key="3">
    <source>
        <dbReference type="Pfam" id="PF26059"/>
    </source>
</evidence>
<evidence type="ECO:0000313" key="5">
    <source>
        <dbReference type="Proteomes" id="UP000602198"/>
    </source>
</evidence>
<feature type="transmembrane region" description="Helical" evidence="1">
    <location>
        <begin position="181"/>
        <end position="201"/>
    </location>
</feature>
<protein>
    <recommendedName>
        <fullName evidence="3">DUF8020 domain-containing protein</fullName>
    </recommendedName>
</protein>
<keyword evidence="2" id="KW-0732">Signal</keyword>
<keyword evidence="5" id="KW-1185">Reference proteome</keyword>
<evidence type="ECO:0000256" key="2">
    <source>
        <dbReference type="SAM" id="SignalP"/>
    </source>
</evidence>
<dbReference type="Proteomes" id="UP000602198">
    <property type="component" value="Unassembled WGS sequence"/>
</dbReference>
<name>A0ABS1MCV3_9NOCA</name>
<feature type="domain" description="DUF8020" evidence="3">
    <location>
        <begin position="37"/>
        <end position="105"/>
    </location>
</feature>
<evidence type="ECO:0000313" key="4">
    <source>
        <dbReference type="EMBL" id="MBL1078481.1"/>
    </source>
</evidence>
<reference evidence="4 5" key="1">
    <citation type="submission" date="2021-01" db="EMBL/GenBank/DDBJ databases">
        <title>WGS of actinomycetes isolated from Thailand.</title>
        <authorList>
            <person name="Thawai C."/>
        </authorList>
    </citation>
    <scope>NUCLEOTIDE SEQUENCE [LARGE SCALE GENOMIC DNA]</scope>
    <source>
        <strain evidence="4 5">LPG 2</strain>
    </source>
</reference>
<dbReference type="RefSeq" id="WP_201953928.1">
    <property type="nucleotide sequence ID" value="NZ_JAERRJ010000012.1"/>
</dbReference>
<gene>
    <name evidence="4" type="ORF">JK358_29145</name>
</gene>
<feature type="transmembrane region" description="Helical" evidence="1">
    <location>
        <begin position="148"/>
        <end position="169"/>
    </location>
</feature>
<feature type="chain" id="PRO_5046542760" description="DUF8020 domain-containing protein" evidence="2">
    <location>
        <begin position="27"/>
        <end position="238"/>
    </location>
</feature>
<feature type="signal peptide" evidence="2">
    <location>
        <begin position="1"/>
        <end position="26"/>
    </location>
</feature>
<keyword evidence="1" id="KW-0472">Membrane</keyword>
<dbReference type="InterPro" id="IPR058333">
    <property type="entry name" value="DUF8020"/>
</dbReference>
<feature type="transmembrane region" description="Helical" evidence="1">
    <location>
        <begin position="207"/>
        <end position="228"/>
    </location>
</feature>
<accession>A0ABS1MCV3</accession>
<evidence type="ECO:0000256" key="1">
    <source>
        <dbReference type="SAM" id="Phobius"/>
    </source>
</evidence>
<dbReference type="Pfam" id="PF26059">
    <property type="entry name" value="DUF8020"/>
    <property type="match status" value="1"/>
</dbReference>
<sequence>MLMRKFAATSALVIAALGVTTGTVNAQPVAAPAANDAINYAATTTEKNMTIRTDAGSLVVEDGVFKIKAANGTTVAGTELKFRVDEFEFPIAAEIAGNTATLTPEFVTEKAVYKPVALPYEDQAPWKNDYEREQAAWSRLTSTISMGATVGTLVGGLAGAGLGCIIGGVTGAGLSGALSAMFPVAVLGGGLVGCIAGMSVIGFLGTLIGQIFITAPVAILAAVQYFTTVNSGQTPGKK</sequence>
<comment type="caution">
    <text evidence="4">The sequence shown here is derived from an EMBL/GenBank/DDBJ whole genome shotgun (WGS) entry which is preliminary data.</text>
</comment>
<dbReference type="EMBL" id="JAERRJ010000012">
    <property type="protein sequence ID" value="MBL1078481.1"/>
    <property type="molecule type" value="Genomic_DNA"/>
</dbReference>
<keyword evidence="1" id="KW-1133">Transmembrane helix</keyword>
<proteinExistence type="predicted"/>